<accession>A0A3N8QWH6</accession>
<sequence>MNDRRAFREFFDFRQIVLEYSNDFLYSSPWGVEKDWSRVRLIEPGSLRYDVDLVRFEAAEKIRSFEAHGEDYAHLIVLREIWFLPGIDIAQDDPLSFSVPVNDRARFLACHFSVAALMKCEEAILARRAGRYDIAIKAAILAAQAGRSASEFNGSMTKAVMSAAAFDAVRSRMASNAAKTRHLNSEKYEAKKKVYELWLKWQRGEAIFKNNSKFALHAVNVFDVLESTGVVEKWQRDWRQGKDIPDA</sequence>
<proteinExistence type="predicted"/>
<gene>
    <name evidence="1" type="ORF">DF051_27960</name>
</gene>
<dbReference type="EMBL" id="QTQV01000019">
    <property type="protein sequence ID" value="RQT10403.1"/>
    <property type="molecule type" value="Genomic_DNA"/>
</dbReference>
<comment type="caution">
    <text evidence="1">The sequence shown here is derived from an EMBL/GenBank/DDBJ whole genome shotgun (WGS) entry which is preliminary data.</text>
</comment>
<dbReference type="Proteomes" id="UP000277921">
    <property type="component" value="Unassembled WGS sequence"/>
</dbReference>
<reference evidence="1 2" key="1">
    <citation type="submission" date="2018-08" db="EMBL/GenBank/DDBJ databases">
        <title>Comparative analysis of Burkholderia isolates from Puerto Rico.</title>
        <authorList>
            <person name="Hall C."/>
            <person name="Sahl J."/>
            <person name="Wagner D."/>
        </authorList>
    </citation>
    <scope>NUCLEOTIDE SEQUENCE [LARGE SCALE GENOMIC DNA]</scope>
    <source>
        <strain evidence="1 2">Bp9025</strain>
    </source>
</reference>
<organism evidence="1 2">
    <name type="scientific">Burkholderia contaminans</name>
    <dbReference type="NCBI Taxonomy" id="488447"/>
    <lineage>
        <taxon>Bacteria</taxon>
        <taxon>Pseudomonadati</taxon>
        <taxon>Pseudomonadota</taxon>
        <taxon>Betaproteobacteria</taxon>
        <taxon>Burkholderiales</taxon>
        <taxon>Burkholderiaceae</taxon>
        <taxon>Burkholderia</taxon>
        <taxon>Burkholderia cepacia complex</taxon>
    </lineage>
</organism>
<dbReference type="AlphaFoldDB" id="A0A3N8QWH6"/>
<name>A0A3N8QWH6_9BURK</name>
<evidence type="ECO:0000313" key="1">
    <source>
        <dbReference type="EMBL" id="RQT10403.1"/>
    </source>
</evidence>
<evidence type="ECO:0000313" key="2">
    <source>
        <dbReference type="Proteomes" id="UP000277921"/>
    </source>
</evidence>
<protein>
    <submittedName>
        <fullName evidence="1">Uncharacterized protein</fullName>
    </submittedName>
</protein>